<sequence length="93" mass="9228">RAPLLEVADLLRGALDAVAARAGLGAKDVYLWARCVLPEEVWQPMRSGAAATSSRGPTGLLPTGAAAGGDGRDLACADLATVAASRALVGASA</sequence>
<feature type="non-terminal residue" evidence="1">
    <location>
        <position position="1"/>
    </location>
</feature>
<dbReference type="EMBL" id="CAUYUJ010019932">
    <property type="protein sequence ID" value="CAK0894679.1"/>
    <property type="molecule type" value="Genomic_DNA"/>
</dbReference>
<proteinExistence type="predicted"/>
<gene>
    <name evidence="1" type="ORF">PCOR1329_LOCUS73652</name>
</gene>
<protein>
    <submittedName>
        <fullName evidence="1">Uncharacterized protein</fullName>
    </submittedName>
</protein>
<evidence type="ECO:0000313" key="2">
    <source>
        <dbReference type="Proteomes" id="UP001189429"/>
    </source>
</evidence>
<feature type="non-terminal residue" evidence="1">
    <location>
        <position position="93"/>
    </location>
</feature>
<accession>A0ABN9X7A2</accession>
<name>A0ABN9X7A2_9DINO</name>
<organism evidence="1 2">
    <name type="scientific">Prorocentrum cordatum</name>
    <dbReference type="NCBI Taxonomy" id="2364126"/>
    <lineage>
        <taxon>Eukaryota</taxon>
        <taxon>Sar</taxon>
        <taxon>Alveolata</taxon>
        <taxon>Dinophyceae</taxon>
        <taxon>Prorocentrales</taxon>
        <taxon>Prorocentraceae</taxon>
        <taxon>Prorocentrum</taxon>
    </lineage>
</organism>
<comment type="caution">
    <text evidence="1">The sequence shown here is derived from an EMBL/GenBank/DDBJ whole genome shotgun (WGS) entry which is preliminary data.</text>
</comment>
<evidence type="ECO:0000313" key="1">
    <source>
        <dbReference type="EMBL" id="CAK0894679.1"/>
    </source>
</evidence>
<dbReference type="Proteomes" id="UP001189429">
    <property type="component" value="Unassembled WGS sequence"/>
</dbReference>
<reference evidence="1" key="1">
    <citation type="submission" date="2023-10" db="EMBL/GenBank/DDBJ databases">
        <authorList>
            <person name="Chen Y."/>
            <person name="Shah S."/>
            <person name="Dougan E. K."/>
            <person name="Thang M."/>
            <person name="Chan C."/>
        </authorList>
    </citation>
    <scope>NUCLEOTIDE SEQUENCE [LARGE SCALE GENOMIC DNA]</scope>
</reference>
<keyword evidence="2" id="KW-1185">Reference proteome</keyword>